<gene>
    <name evidence="8" type="primary">Rtkn2</name>
    <name evidence="8" type="ORF">MIOMAC_R11398</name>
</gene>
<dbReference type="InterPro" id="IPR011072">
    <property type="entry name" value="HR1_rho-bd"/>
</dbReference>
<protein>
    <recommendedName>
        <fullName evidence="2">Rhotekin-2</fullName>
    </recommendedName>
    <alternativeName>
        <fullName evidence="3">Pleckstrin homology domain-containing family K member 1</fullName>
    </alternativeName>
</protein>
<dbReference type="PROSITE" id="PS51860">
    <property type="entry name" value="REM_1"/>
    <property type="match status" value="1"/>
</dbReference>
<organism evidence="8 9">
    <name type="scientific">Mionectes macconnelli</name>
    <name type="common">McConnell's flycatcher</name>
    <dbReference type="NCBI Taxonomy" id="254557"/>
    <lineage>
        <taxon>Eukaryota</taxon>
        <taxon>Metazoa</taxon>
        <taxon>Chordata</taxon>
        <taxon>Craniata</taxon>
        <taxon>Vertebrata</taxon>
        <taxon>Euteleostomi</taxon>
        <taxon>Archelosauria</taxon>
        <taxon>Archosauria</taxon>
        <taxon>Dinosauria</taxon>
        <taxon>Saurischia</taxon>
        <taxon>Theropoda</taxon>
        <taxon>Coelurosauria</taxon>
        <taxon>Aves</taxon>
        <taxon>Neognathae</taxon>
        <taxon>Neoaves</taxon>
        <taxon>Telluraves</taxon>
        <taxon>Australaves</taxon>
        <taxon>Passeriformes</taxon>
        <taxon>Tyrannidae</taxon>
        <taxon>Mionectes</taxon>
    </lineage>
</organism>
<evidence type="ECO:0000256" key="2">
    <source>
        <dbReference type="ARBA" id="ARBA00073776"/>
    </source>
</evidence>
<evidence type="ECO:0000313" key="9">
    <source>
        <dbReference type="Proteomes" id="UP000525714"/>
    </source>
</evidence>
<evidence type="ECO:0000256" key="5">
    <source>
        <dbReference type="SAM" id="MobiDB-lite"/>
    </source>
</evidence>
<feature type="domain" description="PH" evidence="6">
    <location>
        <begin position="268"/>
        <end position="375"/>
    </location>
</feature>
<dbReference type="Pfam" id="PF08174">
    <property type="entry name" value="Anillin"/>
    <property type="match status" value="1"/>
</dbReference>
<reference evidence="8 9" key="1">
    <citation type="submission" date="2019-09" db="EMBL/GenBank/DDBJ databases">
        <title>Bird 10,000 Genomes (B10K) Project - Family phase.</title>
        <authorList>
            <person name="Zhang G."/>
        </authorList>
    </citation>
    <scope>NUCLEOTIDE SEQUENCE [LARGE SCALE GENOMIC DNA]</scope>
    <source>
        <strain evidence="8">B10K-DU-003-16</strain>
        <tissue evidence="8">Mixed tissue sample</tissue>
    </source>
</reference>
<sequence>DRDIQEKIDFEMRMREGVCKLLAVSTQKDQLLRAVKNLMVCNARIQAYRAQLQSQKGEPDPCRTTEQSSENGTKDRVACRAKVAISDIRIPLMWKGSDHFSNKEKSQRYAVFCLFRMGAEVFDTEVTLVDKATTDICFENVTIFDEARPDFQVKVEVYSCCTEESLYITNTPKKLAKKLKTSLGKATGKKLKAALEEDSTESFLPADPVTHGAKYSLLACTTLGLESAEDNFRTHNLTITGNEESSFWLPLYGNMCCRLVAQPVCMARDMMAGFLNQQQTVGGLTSWQRLYCVLRGGKLFCYYSPEEIEAKLEPALTVSINKETRIRAVDKDSRRRTNNFSVINPVSGEAVTQRFAADSRDELHKWMEAFWQHFYDLSQWKHCCEELMKIEIMSPRKPPLFLTKEATSVYHDMSIDSPVKLEGLADIIQRKIEESDGEFLLGQQKESASALWASLFDGSHEMTVQKNMPLEPKGDITSPNDSRGKKRRAPPPPSDKSPYAAKAQVNTEQLGKENCGKPDYASASSSSLESVLAKKMQQLQTPVAAPRKIGPCRKNSLAGEGNPISLVSKTRSETKPVPTPRQKGITELLDPRSWLQP</sequence>
<keyword evidence="1 4" id="KW-0175">Coiled coil</keyword>
<name>A0A7K5K3A7_9TYRA</name>
<dbReference type="SMART" id="SM00742">
    <property type="entry name" value="Hr1"/>
    <property type="match status" value="1"/>
</dbReference>
<dbReference type="Gene3D" id="2.30.29.30">
    <property type="entry name" value="Pleckstrin-homology domain (PH domain)/Phosphotyrosine-binding domain (PTB)"/>
    <property type="match status" value="1"/>
</dbReference>
<accession>A0A7K5K3A7</accession>
<dbReference type="AlphaFoldDB" id="A0A7K5K3A7"/>
<evidence type="ECO:0000313" key="8">
    <source>
        <dbReference type="EMBL" id="NWT00680.1"/>
    </source>
</evidence>
<feature type="region of interest" description="Disordered" evidence="5">
    <location>
        <begin position="56"/>
        <end position="75"/>
    </location>
</feature>
<evidence type="ECO:0000256" key="3">
    <source>
        <dbReference type="ARBA" id="ARBA00080445"/>
    </source>
</evidence>
<dbReference type="InterPro" id="IPR051364">
    <property type="entry name" value="Cytokinesis/Rho-signaling"/>
</dbReference>
<dbReference type="GO" id="GO:0008284">
    <property type="term" value="P:positive regulation of cell population proliferation"/>
    <property type="evidence" value="ECO:0007669"/>
    <property type="project" value="TreeGrafter"/>
</dbReference>
<evidence type="ECO:0000259" key="7">
    <source>
        <dbReference type="PROSITE" id="PS51860"/>
    </source>
</evidence>
<dbReference type="PROSITE" id="PS50003">
    <property type="entry name" value="PH_DOMAIN"/>
    <property type="match status" value="1"/>
</dbReference>
<dbReference type="SUPFAM" id="SSF50729">
    <property type="entry name" value="PH domain-like"/>
    <property type="match status" value="1"/>
</dbReference>
<dbReference type="FunFam" id="2.30.29.30:FF:000274">
    <property type="entry name" value="Rhotekin 2"/>
    <property type="match status" value="1"/>
</dbReference>
<dbReference type="PANTHER" id="PTHR21538">
    <property type="entry name" value="ANILLIN/RHOTEKIN RTKN"/>
    <property type="match status" value="1"/>
</dbReference>
<dbReference type="EMBL" id="VYZC01000267">
    <property type="protein sequence ID" value="NWT00680.1"/>
    <property type="molecule type" value="Genomic_DNA"/>
</dbReference>
<dbReference type="InterPro" id="IPR011993">
    <property type="entry name" value="PH-like_dom_sf"/>
</dbReference>
<dbReference type="InterPro" id="IPR001849">
    <property type="entry name" value="PH_domain"/>
</dbReference>
<proteinExistence type="predicted"/>
<dbReference type="GO" id="GO:0007165">
    <property type="term" value="P:signal transduction"/>
    <property type="evidence" value="ECO:0007669"/>
    <property type="project" value="InterPro"/>
</dbReference>
<dbReference type="InterPro" id="IPR012966">
    <property type="entry name" value="AHD"/>
</dbReference>
<dbReference type="PANTHER" id="PTHR21538:SF21">
    <property type="entry name" value="RHOTEKIN-2"/>
    <property type="match status" value="1"/>
</dbReference>
<dbReference type="CDD" id="cd13249">
    <property type="entry name" value="PH_rhotekin2"/>
    <property type="match status" value="1"/>
</dbReference>
<feature type="region of interest" description="Disordered" evidence="5">
    <location>
        <begin position="464"/>
        <end position="597"/>
    </location>
</feature>
<dbReference type="GO" id="GO:0030097">
    <property type="term" value="P:hemopoiesis"/>
    <property type="evidence" value="ECO:0007669"/>
    <property type="project" value="TreeGrafter"/>
</dbReference>
<evidence type="ECO:0000256" key="4">
    <source>
        <dbReference type="PROSITE-ProRule" id="PRU01207"/>
    </source>
</evidence>
<comment type="caution">
    <text evidence="8">The sequence shown here is derived from an EMBL/GenBank/DDBJ whole genome shotgun (WGS) entry which is preliminary data.</text>
</comment>
<dbReference type="Pfam" id="PF00169">
    <property type="entry name" value="PH"/>
    <property type="match status" value="1"/>
</dbReference>
<feature type="non-terminal residue" evidence="8">
    <location>
        <position position="597"/>
    </location>
</feature>
<feature type="non-terminal residue" evidence="8">
    <location>
        <position position="1"/>
    </location>
</feature>
<evidence type="ECO:0000259" key="6">
    <source>
        <dbReference type="PROSITE" id="PS50003"/>
    </source>
</evidence>
<dbReference type="Proteomes" id="UP000525714">
    <property type="component" value="Unassembled WGS sequence"/>
</dbReference>
<dbReference type="SMART" id="SM00233">
    <property type="entry name" value="PH"/>
    <property type="match status" value="1"/>
</dbReference>
<feature type="domain" description="REM-1" evidence="7">
    <location>
        <begin position="1"/>
        <end position="61"/>
    </location>
</feature>
<keyword evidence="9" id="KW-1185">Reference proteome</keyword>
<evidence type="ECO:0000256" key="1">
    <source>
        <dbReference type="ARBA" id="ARBA00023054"/>
    </source>
</evidence>